<sequence>MQLVFCDTSALIGLGSKSDALHHRSVAIYRQLREENARFVTTGAVLLEVGNAFSHCPNRNIALQLIHSIFQSARWEVIFQDYVLMKRGLALFSERQDKNWSFTDCISMVVAEGASCKSRIVLHNE</sequence>
<evidence type="ECO:0000313" key="1">
    <source>
        <dbReference type="EMBL" id="VFJ70265.1"/>
    </source>
</evidence>
<dbReference type="PANTHER" id="PTHR42188">
    <property type="entry name" value="23S RRNA-SPECIFIC ENDONUCLEASE VAPC20"/>
    <property type="match status" value="1"/>
</dbReference>
<dbReference type="GO" id="GO:0016075">
    <property type="term" value="P:rRNA catabolic process"/>
    <property type="evidence" value="ECO:0007669"/>
    <property type="project" value="TreeGrafter"/>
</dbReference>
<dbReference type="Gene3D" id="3.40.50.1010">
    <property type="entry name" value="5'-nuclease"/>
    <property type="match status" value="1"/>
</dbReference>
<protein>
    <submittedName>
        <fullName evidence="1">Predicted nucleic acid-binding protein, contains PIN domain</fullName>
    </submittedName>
</protein>
<dbReference type="InterPro" id="IPR039018">
    <property type="entry name" value="VapC20-like"/>
</dbReference>
<gene>
    <name evidence="1" type="ORF">BECKDK2373C_GA0170839_12511</name>
</gene>
<dbReference type="AlphaFoldDB" id="A0A450TQB9"/>
<dbReference type="InterPro" id="IPR029060">
    <property type="entry name" value="PIN-like_dom_sf"/>
</dbReference>
<dbReference type="SUPFAM" id="SSF88723">
    <property type="entry name" value="PIN domain-like"/>
    <property type="match status" value="1"/>
</dbReference>
<dbReference type="GO" id="GO:0004521">
    <property type="term" value="F:RNA endonuclease activity"/>
    <property type="evidence" value="ECO:0007669"/>
    <property type="project" value="InterPro"/>
</dbReference>
<name>A0A450TQB9_9GAMM</name>
<organism evidence="1">
    <name type="scientific">Candidatus Kentrum sp. DK</name>
    <dbReference type="NCBI Taxonomy" id="2126562"/>
    <lineage>
        <taxon>Bacteria</taxon>
        <taxon>Pseudomonadati</taxon>
        <taxon>Pseudomonadota</taxon>
        <taxon>Gammaproteobacteria</taxon>
        <taxon>Candidatus Kentrum</taxon>
    </lineage>
</organism>
<dbReference type="PANTHER" id="PTHR42188:SF1">
    <property type="entry name" value="23S RRNA-SPECIFIC ENDONUCLEASE VAPC20"/>
    <property type="match status" value="1"/>
</dbReference>
<dbReference type="EMBL" id="CAADEY010000251">
    <property type="protein sequence ID" value="VFJ70265.1"/>
    <property type="molecule type" value="Genomic_DNA"/>
</dbReference>
<proteinExistence type="predicted"/>
<reference evidence="1" key="1">
    <citation type="submission" date="2019-02" db="EMBL/GenBank/DDBJ databases">
        <authorList>
            <person name="Gruber-Vodicka R. H."/>
            <person name="Seah K. B. B."/>
        </authorList>
    </citation>
    <scope>NUCLEOTIDE SEQUENCE</scope>
    <source>
        <strain evidence="1">BECK_DK161</strain>
    </source>
</reference>
<accession>A0A450TQB9</accession>